<evidence type="ECO:0000256" key="2">
    <source>
        <dbReference type="ARBA" id="ARBA00022670"/>
    </source>
</evidence>
<dbReference type="GO" id="GO:0008234">
    <property type="term" value="F:cysteine-type peptidase activity"/>
    <property type="evidence" value="ECO:0007669"/>
    <property type="project" value="InterPro"/>
</dbReference>
<dbReference type="InterPro" id="IPR038765">
    <property type="entry name" value="Papain-like_cys_pep_sf"/>
</dbReference>
<dbReference type="Proteomes" id="UP001157418">
    <property type="component" value="Unassembled WGS sequence"/>
</dbReference>
<accession>A0AAU9PAU9</accession>
<dbReference type="PANTHER" id="PTHR33018:SF37">
    <property type="entry name" value="TRANSPOSASE TNP1_EN_SPM-LIKE DOMAIN-CONTAINING PROTEIN"/>
    <property type="match status" value="1"/>
</dbReference>
<dbReference type="Gene3D" id="3.40.395.10">
    <property type="entry name" value="Adenoviral Proteinase, Chain A"/>
    <property type="match status" value="1"/>
</dbReference>
<keyword evidence="2" id="KW-0645">Protease</keyword>
<evidence type="ECO:0000256" key="3">
    <source>
        <dbReference type="ARBA" id="ARBA00022801"/>
    </source>
</evidence>
<keyword evidence="3" id="KW-0378">Hydrolase</keyword>
<keyword evidence="8" id="KW-1185">Reference proteome</keyword>
<evidence type="ECO:0000256" key="1">
    <source>
        <dbReference type="ARBA" id="ARBA00005234"/>
    </source>
</evidence>
<sequence length="743" mass="85664">MSRPQRKGRSVSLIKDKPKHKLVHLQIEFDELGQTIGNNRFEFTTYCGVTVRTRISILKQWNEVPQPEIDELWLNIKTHWNIPNDDYKAQVLKVCNQQWRSYKSKLVKIMDKRIDPLEKYPYLDKDMWNYFVKQKSKPEFKEIRVKATASVMMNKNPPRLGPQGYRGMRPRWEQEMESGVLTKAHQISSERARDYIFARLKRDSSGALIVTPDMEPLVDNIVEKEKQVSQGDLEIRPGSDLLVEVLGPEHPGRMRAIGYNVGLKQSILGIKEKNRKKHEILVLKEMKAKQEEHAKSIADMEDKIASLRREIAKNNDDTVTSPVVNKTSLESTAVVDALEKYQCVPTECELLLPYDMVQRRCAKGRVHPFTNGIVHLTPLQKDHVKVSVDIIYGDYHSLHIPVPTSDDDNLGEALYSFIQWPRHAILLTKTSHSPPSVEKDASPPTKKVASVMDNQVQQYQKRQAAKRLPTIAKRATQKFVTPKKVQGIPVIQSWYSSFTSNKFVEEFHVESEPECVHDEQDKTNQHNNRVATEIAKTMNFHKEKDFFLAPYWKSRHWLLLVICPYQHTGYILDSIKKSGNPTDSYKAIKHVEKAVEMFNEDFETSHPMTWTIADLFIADGWFESTLNNGATVIRKSNEREWVFDSPQLGDEKGPQATSSLFLLFLIRYEARRRSRFFRRFMPSIGVVGVEKGSNTRRGCLWWCFLAEKGREGDMEVAAVGNRENITDYSSSLTGEGDERDDSR</sequence>
<dbReference type="AlphaFoldDB" id="A0AAU9PAU9"/>
<evidence type="ECO:0000259" key="6">
    <source>
        <dbReference type="Pfam" id="PF26133"/>
    </source>
</evidence>
<feature type="domain" description="DUF8039" evidence="6">
    <location>
        <begin position="345"/>
        <end position="427"/>
    </location>
</feature>
<comment type="caution">
    <text evidence="7">The sequence shown here is derived from an EMBL/GenBank/DDBJ whole genome shotgun (WGS) entry which is preliminary data.</text>
</comment>
<evidence type="ECO:0000259" key="5">
    <source>
        <dbReference type="Pfam" id="PF02902"/>
    </source>
</evidence>
<proteinExistence type="inferred from homology"/>
<comment type="similarity">
    <text evidence="1">Belongs to the peptidase C48 family.</text>
</comment>
<dbReference type="GO" id="GO:0006508">
    <property type="term" value="P:proteolysis"/>
    <property type="evidence" value="ECO:0007669"/>
    <property type="project" value="UniProtKB-KW"/>
</dbReference>
<feature type="coiled-coil region" evidence="4">
    <location>
        <begin position="283"/>
        <end position="317"/>
    </location>
</feature>
<evidence type="ECO:0000256" key="4">
    <source>
        <dbReference type="SAM" id="Coils"/>
    </source>
</evidence>
<organism evidence="7 8">
    <name type="scientific">Lactuca virosa</name>
    <dbReference type="NCBI Taxonomy" id="75947"/>
    <lineage>
        <taxon>Eukaryota</taxon>
        <taxon>Viridiplantae</taxon>
        <taxon>Streptophyta</taxon>
        <taxon>Embryophyta</taxon>
        <taxon>Tracheophyta</taxon>
        <taxon>Spermatophyta</taxon>
        <taxon>Magnoliopsida</taxon>
        <taxon>eudicotyledons</taxon>
        <taxon>Gunneridae</taxon>
        <taxon>Pentapetalae</taxon>
        <taxon>asterids</taxon>
        <taxon>campanulids</taxon>
        <taxon>Asterales</taxon>
        <taxon>Asteraceae</taxon>
        <taxon>Cichorioideae</taxon>
        <taxon>Cichorieae</taxon>
        <taxon>Lactucinae</taxon>
        <taxon>Lactuca</taxon>
    </lineage>
</organism>
<evidence type="ECO:0000313" key="8">
    <source>
        <dbReference type="Proteomes" id="UP001157418"/>
    </source>
</evidence>
<dbReference type="InterPro" id="IPR003653">
    <property type="entry name" value="Peptidase_C48_C"/>
</dbReference>
<dbReference type="InterPro" id="IPR058352">
    <property type="entry name" value="DUF8039"/>
</dbReference>
<dbReference type="PANTHER" id="PTHR33018">
    <property type="entry name" value="OS10G0338966 PROTEIN-RELATED"/>
    <property type="match status" value="1"/>
</dbReference>
<protein>
    <recommendedName>
        <fullName evidence="9">Ubiquitin-like protease family profile domain-containing protein</fullName>
    </recommendedName>
</protein>
<feature type="domain" description="Ubiquitin-like protease family profile" evidence="5">
    <location>
        <begin position="482"/>
        <end position="590"/>
    </location>
</feature>
<name>A0AAU9PAU9_9ASTR</name>
<dbReference type="EMBL" id="CAKMRJ010005523">
    <property type="protein sequence ID" value="CAH1447371.1"/>
    <property type="molecule type" value="Genomic_DNA"/>
</dbReference>
<evidence type="ECO:0008006" key="9">
    <source>
        <dbReference type="Google" id="ProtNLM"/>
    </source>
</evidence>
<keyword evidence="4" id="KW-0175">Coiled coil</keyword>
<dbReference type="Pfam" id="PF26133">
    <property type="entry name" value="DUF8039"/>
    <property type="match status" value="1"/>
</dbReference>
<reference evidence="7 8" key="1">
    <citation type="submission" date="2022-01" db="EMBL/GenBank/DDBJ databases">
        <authorList>
            <person name="Xiong W."/>
            <person name="Schranz E."/>
        </authorList>
    </citation>
    <scope>NUCLEOTIDE SEQUENCE [LARGE SCALE GENOMIC DNA]</scope>
</reference>
<evidence type="ECO:0000313" key="7">
    <source>
        <dbReference type="EMBL" id="CAH1447371.1"/>
    </source>
</evidence>
<gene>
    <name evidence="7" type="ORF">LVIROSA_LOCUS32984</name>
</gene>
<dbReference type="SUPFAM" id="SSF54001">
    <property type="entry name" value="Cysteine proteinases"/>
    <property type="match status" value="1"/>
</dbReference>
<dbReference type="Pfam" id="PF02902">
    <property type="entry name" value="Peptidase_C48"/>
    <property type="match status" value="1"/>
</dbReference>